<dbReference type="EMBL" id="GBXM01077837">
    <property type="protein sequence ID" value="JAH30740.1"/>
    <property type="molecule type" value="Transcribed_RNA"/>
</dbReference>
<evidence type="ECO:0000313" key="2">
    <source>
        <dbReference type="EMBL" id="JAH30740.1"/>
    </source>
</evidence>
<accession>A0A0E9RQU6</accession>
<organism evidence="2">
    <name type="scientific">Anguilla anguilla</name>
    <name type="common">European freshwater eel</name>
    <name type="synonym">Muraena anguilla</name>
    <dbReference type="NCBI Taxonomy" id="7936"/>
    <lineage>
        <taxon>Eukaryota</taxon>
        <taxon>Metazoa</taxon>
        <taxon>Chordata</taxon>
        <taxon>Craniata</taxon>
        <taxon>Vertebrata</taxon>
        <taxon>Euteleostomi</taxon>
        <taxon>Actinopterygii</taxon>
        <taxon>Neopterygii</taxon>
        <taxon>Teleostei</taxon>
        <taxon>Anguilliformes</taxon>
        <taxon>Anguillidae</taxon>
        <taxon>Anguilla</taxon>
    </lineage>
</organism>
<evidence type="ECO:0000256" key="1">
    <source>
        <dbReference type="SAM" id="MobiDB-lite"/>
    </source>
</evidence>
<sequence length="49" mass="5555">MENTWNSGESSQVWPACHIFSKRQATDHPGSHKRPQRNIYGTARLSSLS</sequence>
<dbReference type="AlphaFoldDB" id="A0A0E9RQU6"/>
<reference evidence="2" key="1">
    <citation type="submission" date="2014-11" db="EMBL/GenBank/DDBJ databases">
        <authorList>
            <person name="Amaro Gonzalez C."/>
        </authorList>
    </citation>
    <scope>NUCLEOTIDE SEQUENCE</scope>
</reference>
<protein>
    <submittedName>
        <fullName evidence="2">Uncharacterized protein</fullName>
    </submittedName>
</protein>
<feature type="region of interest" description="Disordered" evidence="1">
    <location>
        <begin position="22"/>
        <end position="49"/>
    </location>
</feature>
<name>A0A0E9RQU6_ANGAN</name>
<proteinExistence type="predicted"/>
<reference evidence="2" key="2">
    <citation type="journal article" date="2015" name="Fish Shellfish Immunol.">
        <title>Early steps in the European eel (Anguilla anguilla)-Vibrio vulnificus interaction in the gills: Role of the RtxA13 toxin.</title>
        <authorList>
            <person name="Callol A."/>
            <person name="Pajuelo D."/>
            <person name="Ebbesson L."/>
            <person name="Teles M."/>
            <person name="MacKenzie S."/>
            <person name="Amaro C."/>
        </authorList>
    </citation>
    <scope>NUCLEOTIDE SEQUENCE</scope>
</reference>